<dbReference type="EMBL" id="SCFB01000004">
    <property type="protein sequence ID" value="RZI46647.1"/>
    <property type="molecule type" value="Genomic_DNA"/>
</dbReference>
<reference evidence="3 4" key="1">
    <citation type="submission" date="2018-10" db="EMBL/GenBank/DDBJ databases">
        <title>An updated phylogeny of the Alphaproteobacteria reveals that the parasitic Rickettsiales and Holosporales have independent origins.</title>
        <authorList>
            <person name="Munoz-Gomez S.A."/>
            <person name="Hess S."/>
            <person name="Burger G."/>
            <person name="Lang B.F."/>
            <person name="Susko E."/>
            <person name="Slamovits C.H."/>
            <person name="Roger A.J."/>
        </authorList>
    </citation>
    <scope>NUCLEOTIDE SEQUENCE [LARGE SCALE GENOMIC DNA]</scope>
    <source>
        <strain evidence="3">HOLO01</strain>
    </source>
</reference>
<name>A0A4V2DZY2_9PROT</name>
<evidence type="ECO:0000259" key="2">
    <source>
        <dbReference type="Pfam" id="PF17289"/>
    </source>
</evidence>
<organism evidence="3 4">
    <name type="scientific">Candidatus Finniella inopinata</name>
    <dbReference type="NCBI Taxonomy" id="1696036"/>
    <lineage>
        <taxon>Bacteria</taxon>
        <taxon>Pseudomonadati</taxon>
        <taxon>Pseudomonadota</taxon>
        <taxon>Alphaproteobacteria</taxon>
        <taxon>Holosporales</taxon>
        <taxon>Candidatus Paracaedibacteraceae</taxon>
        <taxon>Candidatus Finniella</taxon>
    </lineage>
</organism>
<evidence type="ECO:0000313" key="4">
    <source>
        <dbReference type="Proteomes" id="UP000293550"/>
    </source>
</evidence>
<dbReference type="Gene3D" id="3.40.50.300">
    <property type="entry name" value="P-loop containing nucleotide triphosphate hydrolases"/>
    <property type="match status" value="1"/>
</dbReference>
<feature type="domain" description="Terminase large subunit gp17-like C-terminal" evidence="2">
    <location>
        <begin position="291"/>
        <end position="446"/>
    </location>
</feature>
<dbReference type="AlphaFoldDB" id="A0A4V2DZY2"/>
<dbReference type="Proteomes" id="UP000293550">
    <property type="component" value="Unassembled WGS sequence"/>
</dbReference>
<protein>
    <recommendedName>
        <fullName evidence="2">Terminase large subunit gp17-like C-terminal domain-containing protein</fullName>
    </recommendedName>
</protein>
<dbReference type="Gene3D" id="3.30.420.280">
    <property type="match status" value="1"/>
</dbReference>
<dbReference type="RefSeq" id="WP_130153743.1">
    <property type="nucleotide sequence ID" value="NZ_SCFB01000004.1"/>
</dbReference>
<accession>A0A4V2DZY2</accession>
<evidence type="ECO:0000313" key="3">
    <source>
        <dbReference type="EMBL" id="RZI46647.1"/>
    </source>
</evidence>
<gene>
    <name evidence="3" type="ORF">EQU50_03415</name>
</gene>
<evidence type="ECO:0000256" key="1">
    <source>
        <dbReference type="ARBA" id="ARBA00022612"/>
    </source>
</evidence>
<proteinExistence type="predicted"/>
<dbReference type="OrthoDB" id="7594379at2"/>
<dbReference type="InterPro" id="IPR035421">
    <property type="entry name" value="Terminase_6C"/>
</dbReference>
<dbReference type="Pfam" id="PF17289">
    <property type="entry name" value="Terminase_6C"/>
    <property type="match status" value="1"/>
</dbReference>
<dbReference type="Pfam" id="PF03237">
    <property type="entry name" value="Terminase_6N"/>
    <property type="match status" value="1"/>
</dbReference>
<keyword evidence="1" id="KW-1188">Viral release from host cell</keyword>
<comment type="caution">
    <text evidence="3">The sequence shown here is derived from an EMBL/GenBank/DDBJ whole genome shotgun (WGS) entry which is preliminary data.</text>
</comment>
<dbReference type="InterPro" id="IPR027417">
    <property type="entry name" value="P-loop_NTPase"/>
</dbReference>
<sequence>MLNSQAADKVAETLFKQFAFYQPTPKQLAFHEAGLLASERLFLGGNRTGKTNAVCMEMAMHLTGVYPDWWTGYRYRRPIQAISASISLKDTRDILQKKLFVGDIDGSMPPILHESYIVEKTHTTIAGAWDMVKIQHISGGVSELKFKAFQQGESSFQGVKADFIHLDEVPNFKVYQEALVRTTSFDHEKTFLVCSMWPERGKDDLISHFLDYAPEGEIRNGRFYIMASWADNPYLKEEERERLRQSVPAWQLEAREHGIPVFGQGKVFTMKESQIFVDPFEIPKHFAFVYGLDPSSSSGGTWGSVLLAHDRDHDILYAVADYKLSNATPTEHASNLSRIIPDWCTGMVDPAGAGENMHTKEKTIDFLQNRSGLRLLKAYKANNTKEAMIDEIYERVRGDRFKIFSGTKGIGCCHLVTEWRQYARDDNGLILKKNDHCIDALFYALNGLAYARTETQFAQERSPRWQEAGYL</sequence>
<keyword evidence="4" id="KW-1185">Reference proteome</keyword>